<dbReference type="GO" id="GO:0097527">
    <property type="term" value="P:necroptotic signaling pathway"/>
    <property type="evidence" value="ECO:0007669"/>
    <property type="project" value="TreeGrafter"/>
</dbReference>
<dbReference type="Gene3D" id="1.10.510.10">
    <property type="entry name" value="Transferase(Phosphotransferase) domain 1"/>
    <property type="match status" value="1"/>
</dbReference>
<evidence type="ECO:0000313" key="4">
    <source>
        <dbReference type="EMBL" id="CAG8619181.1"/>
    </source>
</evidence>
<evidence type="ECO:0000313" key="5">
    <source>
        <dbReference type="Proteomes" id="UP000789759"/>
    </source>
</evidence>
<dbReference type="SUPFAM" id="SSF56112">
    <property type="entry name" value="Protein kinase-like (PK-like)"/>
    <property type="match status" value="1"/>
</dbReference>
<sequence length="380" mass="43893">MAFYESDPVDYGEGNEIKQISDQKPPVNHPELIKELFEDSTEEINDEYLEDEIRKTSKFIEWDELSSISKLSEGYFGLIFKAVWVKTRNNVVCKALINLKDINGKYNAAFIHELTIHSRADRCENIVRFLGVSKDITNDRYFLIMEYANGGNLQEFIKKNNHLLNWDKRLELACQITNGLYYLHSEKIIHRDLHGKNIVIHDEKAKITDFGNAISINTQTNIHDSLFGMIPFVAPELLKHAKSDNIPYCKKTDIYSLGMIFWELSSGYPPFEDQSKISIAIKLVNGFREDEKYGTPEYRNLYIKCWSADPYERPDIEDVHKLLEEIVNSKIMPEIDPRTINPDATAQLAQLYYAARAVLAKSDISKDQDKTRLNVKLLEA</sequence>
<evidence type="ECO:0000259" key="3">
    <source>
        <dbReference type="PROSITE" id="PS50011"/>
    </source>
</evidence>
<dbReference type="EMBL" id="CAJVQA010005371">
    <property type="protein sequence ID" value="CAG8619181.1"/>
    <property type="molecule type" value="Genomic_DNA"/>
</dbReference>
<dbReference type="PANTHER" id="PTHR44329:SF298">
    <property type="entry name" value="MIXED LINEAGE KINASE DOMAIN-LIKE PROTEIN"/>
    <property type="match status" value="1"/>
</dbReference>
<keyword evidence="2" id="KW-0067">ATP-binding</keyword>
<keyword evidence="5" id="KW-1185">Reference proteome</keyword>
<feature type="domain" description="Protein kinase" evidence="3">
    <location>
        <begin position="65"/>
        <end position="323"/>
    </location>
</feature>
<proteinExistence type="predicted"/>
<protein>
    <submittedName>
        <fullName evidence="4">4178_t:CDS:1</fullName>
    </submittedName>
</protein>
<evidence type="ECO:0000256" key="1">
    <source>
        <dbReference type="ARBA" id="ARBA00022741"/>
    </source>
</evidence>
<evidence type="ECO:0000256" key="2">
    <source>
        <dbReference type="ARBA" id="ARBA00022840"/>
    </source>
</evidence>
<comment type="caution">
    <text evidence="4">The sequence shown here is derived from an EMBL/GenBank/DDBJ whole genome shotgun (WGS) entry which is preliminary data.</text>
</comment>
<dbReference type="InterPro" id="IPR051681">
    <property type="entry name" value="Ser/Thr_Kinases-Pseudokinases"/>
</dbReference>
<organism evidence="4 5">
    <name type="scientific">Cetraspora pellucida</name>
    <dbReference type="NCBI Taxonomy" id="1433469"/>
    <lineage>
        <taxon>Eukaryota</taxon>
        <taxon>Fungi</taxon>
        <taxon>Fungi incertae sedis</taxon>
        <taxon>Mucoromycota</taxon>
        <taxon>Glomeromycotina</taxon>
        <taxon>Glomeromycetes</taxon>
        <taxon>Diversisporales</taxon>
        <taxon>Gigasporaceae</taxon>
        <taxon>Cetraspora</taxon>
    </lineage>
</organism>
<dbReference type="Proteomes" id="UP000789759">
    <property type="component" value="Unassembled WGS sequence"/>
</dbReference>
<dbReference type="PRINTS" id="PR00109">
    <property type="entry name" value="TYRKINASE"/>
</dbReference>
<accession>A0A9N9CWY6</accession>
<dbReference type="InterPro" id="IPR000719">
    <property type="entry name" value="Prot_kinase_dom"/>
</dbReference>
<reference evidence="4" key="1">
    <citation type="submission" date="2021-06" db="EMBL/GenBank/DDBJ databases">
        <authorList>
            <person name="Kallberg Y."/>
            <person name="Tangrot J."/>
            <person name="Rosling A."/>
        </authorList>
    </citation>
    <scope>NUCLEOTIDE SEQUENCE</scope>
    <source>
        <strain evidence="4">FL966</strain>
    </source>
</reference>
<dbReference type="PROSITE" id="PS50011">
    <property type="entry name" value="PROTEIN_KINASE_DOM"/>
    <property type="match status" value="1"/>
</dbReference>
<dbReference type="GO" id="GO:0005524">
    <property type="term" value="F:ATP binding"/>
    <property type="evidence" value="ECO:0007669"/>
    <property type="project" value="UniProtKB-KW"/>
</dbReference>
<dbReference type="Pfam" id="PF07714">
    <property type="entry name" value="PK_Tyr_Ser-Thr"/>
    <property type="match status" value="1"/>
</dbReference>
<dbReference type="GO" id="GO:0004672">
    <property type="term" value="F:protein kinase activity"/>
    <property type="evidence" value="ECO:0007669"/>
    <property type="project" value="InterPro"/>
</dbReference>
<dbReference type="OrthoDB" id="2390637at2759"/>
<dbReference type="PANTHER" id="PTHR44329">
    <property type="entry name" value="SERINE/THREONINE-PROTEIN KINASE TNNI3K-RELATED"/>
    <property type="match status" value="1"/>
</dbReference>
<dbReference type="AlphaFoldDB" id="A0A9N9CWY6"/>
<gene>
    <name evidence="4" type="ORF">CPELLU_LOCUS7832</name>
</gene>
<name>A0A9N9CWY6_9GLOM</name>
<dbReference type="InterPro" id="IPR001245">
    <property type="entry name" value="Ser-Thr/Tyr_kinase_cat_dom"/>
</dbReference>
<dbReference type="InterPro" id="IPR011009">
    <property type="entry name" value="Kinase-like_dom_sf"/>
</dbReference>
<keyword evidence="1" id="KW-0547">Nucleotide-binding</keyword>